<sequence>MTDHRSDRVSELLDAADAGGASLVGSDDDRDESVEEATSTIRDAAREADELVATTEPNELLEAVGIAVSTDDDADDTIPAAIARGDADRLEDLNRLLSLARLGGRSDEDSQEQAVDLLTSARKSESVDDGVTAGEADAGTDLEDRLRSTMSTTIDSAEDELTQLRERLESASAAAVDGRADDENRVEEDESESDTEDETDSEDEKTATEGETDDDGFGFGSAGGRSSSSGRSGRHSTVAPSPSRRADMKAVRRFSTMPETTDG</sequence>
<dbReference type="EMBL" id="REFY01000003">
    <property type="protein sequence ID" value="RQG90330.1"/>
    <property type="molecule type" value="Genomic_DNA"/>
</dbReference>
<gene>
    <name evidence="2" type="ORF">EA462_10170</name>
</gene>
<feature type="compositionally biased region" description="Basic and acidic residues" evidence="1">
    <location>
        <begin position="1"/>
        <end position="11"/>
    </location>
</feature>
<feature type="compositionally biased region" description="Acidic residues" evidence="1">
    <location>
        <begin position="184"/>
        <end position="203"/>
    </location>
</feature>
<comment type="caution">
    <text evidence="2">The sequence shown here is derived from an EMBL/GenBank/DDBJ whole genome shotgun (WGS) entry which is preliminary data.</text>
</comment>
<accession>A0A3N6M391</accession>
<organism evidence="2 3">
    <name type="scientific">Natrarchaeobius halalkaliphilus</name>
    <dbReference type="NCBI Taxonomy" id="1679091"/>
    <lineage>
        <taxon>Archaea</taxon>
        <taxon>Methanobacteriati</taxon>
        <taxon>Methanobacteriota</taxon>
        <taxon>Stenosarchaea group</taxon>
        <taxon>Halobacteria</taxon>
        <taxon>Halobacteriales</taxon>
        <taxon>Natrialbaceae</taxon>
        <taxon>Natrarchaeobius</taxon>
    </lineage>
</organism>
<dbReference type="AlphaFoldDB" id="A0A3N6M391"/>
<feature type="region of interest" description="Disordered" evidence="1">
    <location>
        <begin position="102"/>
        <end position="263"/>
    </location>
</feature>
<dbReference type="Proteomes" id="UP000273828">
    <property type="component" value="Unassembled WGS sequence"/>
</dbReference>
<feature type="region of interest" description="Disordered" evidence="1">
    <location>
        <begin position="1"/>
        <end position="38"/>
    </location>
</feature>
<proteinExistence type="predicted"/>
<feature type="compositionally biased region" description="Acidic residues" evidence="1">
    <location>
        <begin position="26"/>
        <end position="35"/>
    </location>
</feature>
<evidence type="ECO:0000313" key="3">
    <source>
        <dbReference type="Proteomes" id="UP000273828"/>
    </source>
</evidence>
<keyword evidence="3" id="KW-1185">Reference proteome</keyword>
<name>A0A3N6M391_9EURY</name>
<reference evidence="2 3" key="1">
    <citation type="submission" date="2018-10" db="EMBL/GenBank/DDBJ databases">
        <title>Natrarchaeobius chitinivorans gen. nov., sp. nov., and Natrarchaeobius haloalkaliphilus sp. nov., alkaliphilic, chitin-utilizing haloarchaea from hypersaline alkaline lakes.</title>
        <authorList>
            <person name="Sorokin D.Y."/>
            <person name="Elcheninov A.G."/>
            <person name="Kostrikina N.A."/>
            <person name="Bale N.J."/>
            <person name="Sinninghe Damste J.S."/>
            <person name="Khijniak T.V."/>
            <person name="Kublanov I.V."/>
            <person name="Toshchakov S.V."/>
        </authorList>
    </citation>
    <scope>NUCLEOTIDE SEQUENCE [LARGE SCALE GENOMIC DNA]</scope>
    <source>
        <strain evidence="2 3">AArcht-Sl</strain>
    </source>
</reference>
<evidence type="ECO:0000313" key="2">
    <source>
        <dbReference type="EMBL" id="RQG90330.1"/>
    </source>
</evidence>
<protein>
    <submittedName>
        <fullName evidence="2">Uncharacterized protein</fullName>
    </submittedName>
</protein>
<evidence type="ECO:0000256" key="1">
    <source>
        <dbReference type="SAM" id="MobiDB-lite"/>
    </source>
</evidence>
<feature type="compositionally biased region" description="Low complexity" evidence="1">
    <location>
        <begin position="12"/>
        <end position="25"/>
    </location>
</feature>